<dbReference type="Proteomes" id="UP000632154">
    <property type="component" value="Unassembled WGS sequence"/>
</dbReference>
<keyword evidence="2" id="KW-1185">Reference proteome</keyword>
<proteinExistence type="predicted"/>
<dbReference type="EMBL" id="BNAL01000052">
    <property type="protein sequence ID" value="GHG11608.1"/>
    <property type="molecule type" value="Genomic_DNA"/>
</dbReference>
<evidence type="ECO:0000313" key="1">
    <source>
        <dbReference type="EMBL" id="GHG11608.1"/>
    </source>
</evidence>
<sequence length="59" mass="6451">MYMMGEGHCPQLWANVATPQDIALTRKLISLHGAVYEATNALILSLLAADEICSYLEEA</sequence>
<gene>
    <name evidence="1" type="ORF">GCM10017783_24920</name>
</gene>
<accession>A0ABQ3KDU2</accession>
<protein>
    <submittedName>
        <fullName evidence="1">Uncharacterized protein</fullName>
    </submittedName>
</protein>
<evidence type="ECO:0000313" key="2">
    <source>
        <dbReference type="Proteomes" id="UP000632154"/>
    </source>
</evidence>
<organism evidence="1 2">
    <name type="scientific">Deinococcus piscis</name>
    <dbReference type="NCBI Taxonomy" id="394230"/>
    <lineage>
        <taxon>Bacteria</taxon>
        <taxon>Thermotogati</taxon>
        <taxon>Deinococcota</taxon>
        <taxon>Deinococci</taxon>
        <taxon>Deinococcales</taxon>
        <taxon>Deinococcaceae</taxon>
        <taxon>Deinococcus</taxon>
    </lineage>
</organism>
<reference evidence="2" key="1">
    <citation type="journal article" date="2019" name="Int. J. Syst. Evol. Microbiol.">
        <title>The Global Catalogue of Microorganisms (GCM) 10K type strain sequencing project: providing services to taxonomists for standard genome sequencing and annotation.</title>
        <authorList>
            <consortium name="The Broad Institute Genomics Platform"/>
            <consortium name="The Broad Institute Genome Sequencing Center for Infectious Disease"/>
            <person name="Wu L."/>
            <person name="Ma J."/>
        </authorList>
    </citation>
    <scope>NUCLEOTIDE SEQUENCE [LARGE SCALE GENOMIC DNA]</scope>
    <source>
        <strain evidence="2">CGMCC 1.18439</strain>
    </source>
</reference>
<name>A0ABQ3KDU2_9DEIO</name>
<comment type="caution">
    <text evidence="1">The sequence shown here is derived from an EMBL/GenBank/DDBJ whole genome shotgun (WGS) entry which is preliminary data.</text>
</comment>